<name>A0A8J3RNJ4_9ACTN</name>
<dbReference type="EMBL" id="BOOH01000023">
    <property type="protein sequence ID" value="GIH76839.1"/>
    <property type="molecule type" value="Genomic_DNA"/>
</dbReference>
<feature type="transmembrane region" description="Helical" evidence="1">
    <location>
        <begin position="105"/>
        <end position="125"/>
    </location>
</feature>
<sequence>MRGNVLPNALAGCVAACYGAAVILLAWWTFEGMPGDGIYGSLLMLLLAFPLSMADLLVQVLLPEGLVVGLPLAGDVALLAWPGVAQAVVIGWVLRTTRTHRPTGLGLAVAAAWAALVLLSGWAIVADQWPPRRPYGFPLLACGAAQLAMLGLLLLVHRRGRARG</sequence>
<dbReference type="Proteomes" id="UP000616724">
    <property type="component" value="Unassembled WGS sequence"/>
</dbReference>
<gene>
    <name evidence="2" type="ORF">Plo01_32680</name>
</gene>
<comment type="caution">
    <text evidence="2">The sequence shown here is derived from an EMBL/GenBank/DDBJ whole genome shotgun (WGS) entry which is preliminary data.</text>
</comment>
<accession>A0A8J3RNJ4</accession>
<evidence type="ECO:0000256" key="1">
    <source>
        <dbReference type="SAM" id="Phobius"/>
    </source>
</evidence>
<evidence type="ECO:0000313" key="2">
    <source>
        <dbReference type="EMBL" id="GIH76839.1"/>
    </source>
</evidence>
<proteinExistence type="predicted"/>
<evidence type="ECO:0000313" key="3">
    <source>
        <dbReference type="Proteomes" id="UP000616724"/>
    </source>
</evidence>
<dbReference type="RefSeq" id="WP_203891427.1">
    <property type="nucleotide sequence ID" value="NZ_BOOH01000023.1"/>
</dbReference>
<feature type="transmembrane region" description="Helical" evidence="1">
    <location>
        <begin position="6"/>
        <end position="30"/>
    </location>
</feature>
<reference evidence="2 3" key="1">
    <citation type="submission" date="2021-01" db="EMBL/GenBank/DDBJ databases">
        <title>Whole genome shotgun sequence of Planobispora longispora NBRC 13918.</title>
        <authorList>
            <person name="Komaki H."/>
            <person name="Tamura T."/>
        </authorList>
    </citation>
    <scope>NUCLEOTIDE SEQUENCE [LARGE SCALE GENOMIC DNA]</scope>
    <source>
        <strain evidence="2 3">NBRC 13918</strain>
    </source>
</reference>
<keyword evidence="1" id="KW-0472">Membrane</keyword>
<feature type="transmembrane region" description="Helical" evidence="1">
    <location>
        <begin position="42"/>
        <end position="62"/>
    </location>
</feature>
<feature type="transmembrane region" description="Helical" evidence="1">
    <location>
        <begin position="68"/>
        <end position="93"/>
    </location>
</feature>
<keyword evidence="3" id="KW-1185">Reference proteome</keyword>
<keyword evidence="1" id="KW-1133">Transmembrane helix</keyword>
<dbReference type="AlphaFoldDB" id="A0A8J3RNJ4"/>
<feature type="transmembrane region" description="Helical" evidence="1">
    <location>
        <begin position="137"/>
        <end position="156"/>
    </location>
</feature>
<organism evidence="2 3">
    <name type="scientific">Planobispora longispora</name>
    <dbReference type="NCBI Taxonomy" id="28887"/>
    <lineage>
        <taxon>Bacteria</taxon>
        <taxon>Bacillati</taxon>
        <taxon>Actinomycetota</taxon>
        <taxon>Actinomycetes</taxon>
        <taxon>Streptosporangiales</taxon>
        <taxon>Streptosporangiaceae</taxon>
        <taxon>Planobispora</taxon>
    </lineage>
</organism>
<keyword evidence="1" id="KW-0812">Transmembrane</keyword>
<protein>
    <submittedName>
        <fullName evidence="2">Uncharacterized protein</fullName>
    </submittedName>
</protein>